<comment type="subcellular location">
    <subcellularLocation>
        <location evidence="1 7">Cell membrane</location>
        <topology evidence="1 7">Multi-pass membrane protein</topology>
    </subcellularLocation>
</comment>
<dbReference type="PANTHER" id="PTHR12677">
    <property type="entry name" value="GOLGI APPARATUS MEMBRANE PROTEIN TVP38-RELATED"/>
    <property type="match status" value="1"/>
</dbReference>
<keyword evidence="6 7" id="KW-0472">Membrane</keyword>
<evidence type="ECO:0000256" key="3">
    <source>
        <dbReference type="ARBA" id="ARBA00022475"/>
    </source>
</evidence>
<dbReference type="Proteomes" id="UP000057181">
    <property type="component" value="Chromosome"/>
</dbReference>
<evidence type="ECO:0000256" key="2">
    <source>
        <dbReference type="ARBA" id="ARBA00008640"/>
    </source>
</evidence>
<organism evidence="10 12">
    <name type="scientific">Kocuria flava</name>
    <dbReference type="NCBI Taxonomy" id="446860"/>
    <lineage>
        <taxon>Bacteria</taxon>
        <taxon>Bacillati</taxon>
        <taxon>Actinomycetota</taxon>
        <taxon>Actinomycetes</taxon>
        <taxon>Micrococcales</taxon>
        <taxon>Micrococcaceae</taxon>
        <taxon>Kocuria</taxon>
    </lineage>
</organism>
<keyword evidence="4 7" id="KW-0812">Transmembrane</keyword>
<feature type="compositionally biased region" description="Gly residues" evidence="8">
    <location>
        <begin position="243"/>
        <end position="252"/>
    </location>
</feature>
<feature type="domain" description="VTT" evidence="9">
    <location>
        <begin position="79"/>
        <end position="193"/>
    </location>
</feature>
<evidence type="ECO:0000256" key="4">
    <source>
        <dbReference type="ARBA" id="ARBA00022692"/>
    </source>
</evidence>
<dbReference type="EMBL" id="BJZR01000047">
    <property type="protein sequence ID" value="GEO92512.1"/>
    <property type="molecule type" value="Genomic_DNA"/>
</dbReference>
<comment type="similarity">
    <text evidence="2 7">Belongs to the TVP38/TMEM64 family.</text>
</comment>
<evidence type="ECO:0000256" key="6">
    <source>
        <dbReference type="ARBA" id="ARBA00023136"/>
    </source>
</evidence>
<dbReference type="STRING" id="446860.AS188_00585"/>
<dbReference type="GO" id="GO:0005886">
    <property type="term" value="C:plasma membrane"/>
    <property type="evidence" value="ECO:0007669"/>
    <property type="project" value="UniProtKB-SubCell"/>
</dbReference>
<dbReference type="KEGG" id="kfv:AS188_00585"/>
<proteinExistence type="inferred from homology"/>
<feature type="region of interest" description="Disordered" evidence="8">
    <location>
        <begin position="227"/>
        <end position="263"/>
    </location>
</feature>
<dbReference type="EMBL" id="CP013254">
    <property type="protein sequence ID" value="ALU38492.1"/>
    <property type="molecule type" value="Genomic_DNA"/>
</dbReference>
<dbReference type="AlphaFoldDB" id="A0A0U3I512"/>
<keyword evidence="13" id="KW-1185">Reference proteome</keyword>
<evidence type="ECO:0000256" key="5">
    <source>
        <dbReference type="ARBA" id="ARBA00022989"/>
    </source>
</evidence>
<gene>
    <name evidence="10" type="ORF">AS188_00585</name>
    <name evidence="11" type="ORF">KFL01_18180</name>
</gene>
<dbReference type="PANTHER" id="PTHR12677:SF59">
    <property type="entry name" value="GOLGI APPARATUS MEMBRANE PROTEIN TVP38-RELATED"/>
    <property type="match status" value="1"/>
</dbReference>
<evidence type="ECO:0000256" key="7">
    <source>
        <dbReference type="RuleBase" id="RU366058"/>
    </source>
</evidence>
<evidence type="ECO:0000313" key="11">
    <source>
        <dbReference type="EMBL" id="GEO92512.1"/>
    </source>
</evidence>
<reference evidence="10 12" key="1">
    <citation type="submission" date="2015-11" db="EMBL/GenBank/DDBJ databases">
        <title>Complete Genome Sequence of Kocuria flava strain HO-9041.</title>
        <authorList>
            <person name="Zhou M."/>
            <person name="Dai J."/>
        </authorList>
    </citation>
    <scope>NUCLEOTIDE SEQUENCE [LARGE SCALE GENOMIC DNA]</scope>
    <source>
        <strain evidence="10 12">HO-9041</strain>
    </source>
</reference>
<keyword evidence="5 7" id="KW-1133">Transmembrane helix</keyword>
<name>A0A0U3I512_9MICC</name>
<reference evidence="11 13" key="2">
    <citation type="submission" date="2019-07" db="EMBL/GenBank/DDBJ databases">
        <title>Whole genome shotgun sequence of Kocuria flava NBRC 107626.</title>
        <authorList>
            <person name="Hosoyama A."/>
            <person name="Uohara A."/>
            <person name="Ohji S."/>
            <person name="Ichikawa N."/>
        </authorList>
    </citation>
    <scope>NUCLEOTIDE SEQUENCE [LARGE SCALE GENOMIC DNA]</scope>
    <source>
        <strain evidence="11 13">NBRC 107626</strain>
    </source>
</reference>
<evidence type="ECO:0000256" key="1">
    <source>
        <dbReference type="ARBA" id="ARBA00004651"/>
    </source>
</evidence>
<evidence type="ECO:0000313" key="12">
    <source>
        <dbReference type="Proteomes" id="UP000057181"/>
    </source>
</evidence>
<feature type="transmembrane region" description="Helical" evidence="7">
    <location>
        <begin position="173"/>
        <end position="194"/>
    </location>
</feature>
<evidence type="ECO:0000313" key="13">
    <source>
        <dbReference type="Proteomes" id="UP000321155"/>
    </source>
</evidence>
<accession>A0A0U3I512</accession>
<feature type="transmembrane region" description="Helical" evidence="7">
    <location>
        <begin position="200"/>
        <end position="221"/>
    </location>
</feature>
<feature type="transmembrane region" description="Helical" evidence="7">
    <location>
        <begin position="55"/>
        <end position="77"/>
    </location>
</feature>
<dbReference type="Proteomes" id="UP000321155">
    <property type="component" value="Unassembled WGS sequence"/>
</dbReference>
<dbReference type="InterPro" id="IPR015414">
    <property type="entry name" value="TMEM64"/>
</dbReference>
<feature type="transmembrane region" description="Helical" evidence="7">
    <location>
        <begin position="20"/>
        <end position="43"/>
    </location>
</feature>
<keyword evidence="3 7" id="KW-1003">Cell membrane</keyword>
<protein>
    <recommendedName>
        <fullName evidence="7">TVP38/TMEM64 family membrane protein</fullName>
    </recommendedName>
</protein>
<feature type="transmembrane region" description="Helical" evidence="7">
    <location>
        <begin position="89"/>
        <end position="116"/>
    </location>
</feature>
<evidence type="ECO:0000259" key="9">
    <source>
        <dbReference type="Pfam" id="PF09335"/>
    </source>
</evidence>
<sequence>MTTVSTEPGRGPERPGARPAWVPALKGGALLLLIGLAVWYLIGWTPPTVEQIHAFVARFGVWGPLVFGLVFALVAATPVPVTIMAVSGGFLFGMAQGSVLGVVATTTGAWLGYWLARFLGRDALYRLAGPRVEAVEARLRGKGFLTVLVLRPVLPNWTLSYGSGLVRIPQRDYLGATLLGGTPGQLSFAAVGAFTSRPSWPALAVVAASWAAVVVVGVIAWRHARRAEHRADPEGGEDPAGHNGPGGAGDPEGPGDEGRPRAG</sequence>
<evidence type="ECO:0000256" key="8">
    <source>
        <dbReference type="SAM" id="MobiDB-lite"/>
    </source>
</evidence>
<dbReference type="InterPro" id="IPR032816">
    <property type="entry name" value="VTT_dom"/>
</dbReference>
<dbReference type="Pfam" id="PF09335">
    <property type="entry name" value="VTT_dom"/>
    <property type="match status" value="1"/>
</dbReference>
<evidence type="ECO:0000313" key="10">
    <source>
        <dbReference type="EMBL" id="ALU38492.1"/>
    </source>
</evidence>